<dbReference type="AlphaFoldDB" id="A0AA91Q4M8"/>
<dbReference type="KEGG" id="clus:A9F13_01g00561"/>
<evidence type="ECO:0000313" key="2">
    <source>
        <dbReference type="Proteomes" id="UP000195602"/>
    </source>
</evidence>
<comment type="caution">
    <text evidence="1">The sequence shown here is derived from an EMBL/GenBank/DDBJ whole genome shotgun (WGS) entry which is preliminary data.</text>
</comment>
<dbReference type="EMBL" id="LYUB02000001">
    <property type="protein sequence ID" value="OVF10662.1"/>
    <property type="molecule type" value="Genomic_DNA"/>
</dbReference>
<proteinExistence type="predicted"/>
<dbReference type="Proteomes" id="UP000195602">
    <property type="component" value="Unassembled WGS sequence"/>
</dbReference>
<organism evidence="1 2">
    <name type="scientific">Clavispora lusitaniae</name>
    <name type="common">Candida lusitaniae</name>
    <dbReference type="NCBI Taxonomy" id="36911"/>
    <lineage>
        <taxon>Eukaryota</taxon>
        <taxon>Fungi</taxon>
        <taxon>Dikarya</taxon>
        <taxon>Ascomycota</taxon>
        <taxon>Saccharomycotina</taxon>
        <taxon>Pichiomycetes</taxon>
        <taxon>Metschnikowiaceae</taxon>
        <taxon>Clavispora</taxon>
    </lineage>
</organism>
<reference evidence="1 2" key="1">
    <citation type="submission" date="2017-04" db="EMBL/GenBank/DDBJ databases">
        <title>Draft genome of the yeast Clavispora lusitaniae type strain CBS 6936.</title>
        <authorList>
            <person name="Durrens P."/>
            <person name="Klopp C."/>
            <person name="Biteau N."/>
            <person name="Fitton-Ouhabi V."/>
            <person name="Dementhon K."/>
            <person name="Accoceberry I."/>
            <person name="Sherman D.J."/>
            <person name="Noel T."/>
        </authorList>
    </citation>
    <scope>NUCLEOTIDE SEQUENCE [LARGE SCALE GENOMIC DNA]</scope>
    <source>
        <strain evidence="1 2">CBS 6936</strain>
    </source>
</reference>
<accession>A0AA91Q4M8</accession>
<evidence type="ECO:0000313" key="1">
    <source>
        <dbReference type="EMBL" id="OVF10662.1"/>
    </source>
</evidence>
<protein>
    <submittedName>
        <fullName evidence="1">Uncharacterized protein</fullName>
    </submittedName>
</protein>
<gene>
    <name evidence="1" type="ORF">A9F13_01g00561</name>
</gene>
<sequence length="395" mass="44872">MPGSRDVRSSGIYVTAVQTLIVTQAKYCELLQSYLEEWEENGFPEEDTKLIHSFSTYWRCMQKFLQSAQQNLSAVREHGEVWKLLTCTFFNKYVTADPNFVKVVPILLHRDGQLAKCQYTKASSTERKILELFNNSISALQKGLARLNLVIVKRNQLEVHETTMALMKLCRILESPGDTVDEEDVSDPFETKIDRAHDTSLLCLTFGKNRGIHPAKKCTQMGFDATKTKLKLLQDAVRVARECVDGLAIKKLSLASLWFQSLGQNPYDYAVRSFLEKSQKQHRVCAFTCTKLGQLQKVLGDAVTALENLEKDGNVSAPIGSVSDLVEIVTRILCCVLHDWFQCLAEGHTFSADKRRQNFRDIVVDYFKSINFTNTTCQRDGTKLFRLEMPTDKLS</sequence>
<name>A0AA91Q4M8_CLALS</name>